<reference evidence="2" key="1">
    <citation type="journal article" date="2016" name="Nat. Genet.">
        <title>The genome sequences of Arachis duranensis and Arachis ipaensis, the diploid ancestors of cultivated peanut.</title>
        <authorList>
            <person name="Bertioli D.J."/>
            <person name="Cannon S.B."/>
            <person name="Froenicke L."/>
            <person name="Huang G."/>
            <person name="Farmer A.D."/>
            <person name="Cannon E.K."/>
            <person name="Liu X."/>
            <person name="Gao D."/>
            <person name="Clevenger J."/>
            <person name="Dash S."/>
            <person name="Ren L."/>
            <person name="Moretzsohn M.C."/>
            <person name="Shirasawa K."/>
            <person name="Huang W."/>
            <person name="Vidigal B."/>
            <person name="Abernathy B."/>
            <person name="Chu Y."/>
            <person name="Niederhuth C.E."/>
            <person name="Umale P."/>
            <person name="Araujo A.C."/>
            <person name="Kozik A."/>
            <person name="Kim K.D."/>
            <person name="Burow M.D."/>
            <person name="Varshney R.K."/>
            <person name="Wang X."/>
            <person name="Zhang X."/>
            <person name="Barkley N."/>
            <person name="Guimaraes P.M."/>
            <person name="Isobe S."/>
            <person name="Guo B."/>
            <person name="Liao B."/>
            <person name="Stalker H.T."/>
            <person name="Schmitz R.J."/>
            <person name="Scheffler B.E."/>
            <person name="Leal-Bertioli S.C."/>
            <person name="Xun X."/>
            <person name="Jackson S.A."/>
            <person name="Michelmore R."/>
            <person name="Ozias-Akins P."/>
        </authorList>
    </citation>
    <scope>NUCLEOTIDE SEQUENCE [LARGE SCALE GENOMIC DNA]</scope>
    <source>
        <strain evidence="2">cv. V14167</strain>
    </source>
</reference>
<proteinExistence type="predicted"/>
<sequence length="276" mass="31493">MLTALPWYNYISNLKRASLADYGKQDGLLLYREKLWVPDYNGLRELLLHEFHKSVRGVIKYVPARPRRLLQLLPVPKQPWVVISLNFIVQLPKSAGYTVILVVVDRFTKVGHFTALKPGFTVTNATKAFINYVVKLHGILVTMVSDRDSIFLSKFWKTLFKFSGTKLNYNTAYHPQSDGQTEKHFYGPFQVTQKIAKAAYRLALPAGCALHLIFHVAVLKQFHEEPPVEPVTVINLPSSLQPRIVAILDNHSMVSDEGVRTQVLVDWEGTYRDETM</sequence>
<organism evidence="2 3">
    <name type="scientific">Arachis duranensis</name>
    <name type="common">Wild peanut</name>
    <dbReference type="NCBI Taxonomy" id="130453"/>
    <lineage>
        <taxon>Eukaryota</taxon>
        <taxon>Viridiplantae</taxon>
        <taxon>Streptophyta</taxon>
        <taxon>Embryophyta</taxon>
        <taxon>Tracheophyta</taxon>
        <taxon>Spermatophyta</taxon>
        <taxon>Magnoliopsida</taxon>
        <taxon>eudicotyledons</taxon>
        <taxon>Gunneridae</taxon>
        <taxon>Pentapetalae</taxon>
        <taxon>rosids</taxon>
        <taxon>fabids</taxon>
        <taxon>Fabales</taxon>
        <taxon>Fabaceae</taxon>
        <taxon>Papilionoideae</taxon>
        <taxon>50 kb inversion clade</taxon>
        <taxon>dalbergioids sensu lato</taxon>
        <taxon>Dalbergieae</taxon>
        <taxon>Pterocarpus clade</taxon>
        <taxon>Arachis</taxon>
    </lineage>
</organism>
<dbReference type="GO" id="GO:0003676">
    <property type="term" value="F:nucleic acid binding"/>
    <property type="evidence" value="ECO:0007669"/>
    <property type="project" value="InterPro"/>
</dbReference>
<dbReference type="AlphaFoldDB" id="A0A6P5N7E3"/>
<dbReference type="Proteomes" id="UP000515211">
    <property type="component" value="Chromosome 3"/>
</dbReference>
<name>A0A6P5N7E3_ARADU</name>
<dbReference type="InterPro" id="IPR012337">
    <property type="entry name" value="RNaseH-like_sf"/>
</dbReference>
<dbReference type="PANTHER" id="PTHR35046:SF18">
    <property type="entry name" value="RNA-DIRECTED DNA POLYMERASE"/>
    <property type="match status" value="1"/>
</dbReference>
<dbReference type="Pfam" id="PF24626">
    <property type="entry name" value="SH3_Tf2-1"/>
    <property type="match status" value="1"/>
</dbReference>
<accession>A0A6P5N7E3</accession>
<evidence type="ECO:0000313" key="2">
    <source>
        <dbReference type="Proteomes" id="UP000515211"/>
    </source>
</evidence>
<dbReference type="Gene3D" id="3.30.420.10">
    <property type="entry name" value="Ribonuclease H-like superfamily/Ribonuclease H"/>
    <property type="match status" value="1"/>
</dbReference>
<dbReference type="SUPFAM" id="SSF53098">
    <property type="entry name" value="Ribonuclease H-like"/>
    <property type="match status" value="1"/>
</dbReference>
<gene>
    <name evidence="3" type="primary">LOC110278504</name>
</gene>
<protein>
    <submittedName>
        <fullName evidence="3">Uncharacterized protein LOC110278504</fullName>
    </submittedName>
</protein>
<dbReference type="KEGG" id="adu:110278504"/>
<feature type="domain" description="Integrase catalytic" evidence="1">
    <location>
        <begin position="75"/>
        <end position="238"/>
    </location>
</feature>
<dbReference type="RefSeq" id="XP_020992419.1">
    <property type="nucleotide sequence ID" value="XM_021136760.1"/>
</dbReference>
<dbReference type="PROSITE" id="PS50994">
    <property type="entry name" value="INTEGRASE"/>
    <property type="match status" value="1"/>
</dbReference>
<evidence type="ECO:0000313" key="3">
    <source>
        <dbReference type="RefSeq" id="XP_020992419.1"/>
    </source>
</evidence>
<dbReference type="PANTHER" id="PTHR35046">
    <property type="entry name" value="ZINC KNUCKLE (CCHC-TYPE) FAMILY PROTEIN"/>
    <property type="match status" value="1"/>
</dbReference>
<dbReference type="GeneID" id="110278504"/>
<dbReference type="InterPro" id="IPR036397">
    <property type="entry name" value="RNaseH_sf"/>
</dbReference>
<dbReference type="InterPro" id="IPR001584">
    <property type="entry name" value="Integrase_cat-core"/>
</dbReference>
<reference evidence="3" key="2">
    <citation type="submission" date="2025-08" db="UniProtKB">
        <authorList>
            <consortium name="RefSeq"/>
        </authorList>
    </citation>
    <scope>IDENTIFICATION</scope>
    <source>
        <tissue evidence="3">Whole plant</tissue>
    </source>
</reference>
<keyword evidence="2" id="KW-1185">Reference proteome</keyword>
<evidence type="ECO:0000259" key="1">
    <source>
        <dbReference type="PROSITE" id="PS50994"/>
    </source>
</evidence>
<dbReference type="GO" id="GO:0015074">
    <property type="term" value="P:DNA integration"/>
    <property type="evidence" value="ECO:0007669"/>
    <property type="project" value="InterPro"/>
</dbReference>
<dbReference type="InterPro" id="IPR056924">
    <property type="entry name" value="SH3_Tf2-1"/>
</dbReference>